<reference evidence="5" key="1">
    <citation type="journal article" date="2018" name="Gigascience">
        <title>Genome assembly of the Pink Ipe (Handroanthus impetiginosus, Bignoniaceae), a highly valued, ecologically keystone Neotropical timber forest tree.</title>
        <authorList>
            <person name="Silva-Junior O.B."/>
            <person name="Grattapaglia D."/>
            <person name="Novaes E."/>
            <person name="Collevatti R.G."/>
        </authorList>
    </citation>
    <scope>NUCLEOTIDE SEQUENCE [LARGE SCALE GENOMIC DNA]</scope>
    <source>
        <strain evidence="5">cv. UFG-1</strain>
    </source>
</reference>
<protein>
    <submittedName>
        <fullName evidence="4">Glyceraldehyde-3-phosphate dehydrogenase (Phosphorylating)</fullName>
        <ecNumber evidence="4">1.2.1.12</ecNumber>
    </submittedName>
</protein>
<dbReference type="GO" id="GO:0004365">
    <property type="term" value="F:glyceraldehyde-3-phosphate dehydrogenase (NAD+) (phosphorylating) activity"/>
    <property type="evidence" value="ECO:0007669"/>
    <property type="project" value="UniProtKB-EC"/>
</dbReference>
<sequence length="269" mass="30103">MKRRKESPDKNRIIVETTIDGVRIYQNHYFSRKEHLAYHSNKATTIEVPSKVSKQKSSGKTKIGIKDIILLRLKCRIRAGFKHVGRLVSCNSTLRDDIDVMAVNHPFIDVKYMIPWGDDRAEYGVESSGVFTTIEKALAHKKKTSMFAVGVNKTFYKPNMDIVSNASGTTDCLPLLAKKTVDGPPVQDWRGQLQGILGYTNEHVVSTDFGGDSRGLNCEFHPNCGNELEMAPRLVNTNNLLRALDVSPMKICNGQVNQEKTMHSLILGI</sequence>
<accession>A0A2G9G3V4</accession>
<gene>
    <name evidence="4" type="ORF">CDL12_27917</name>
</gene>
<dbReference type="STRING" id="429701.A0A2G9G3V4"/>
<dbReference type="GO" id="GO:0005829">
    <property type="term" value="C:cytosol"/>
    <property type="evidence" value="ECO:0007669"/>
    <property type="project" value="TreeGrafter"/>
</dbReference>
<comment type="similarity">
    <text evidence="1">Belongs to the glyceraldehyde-3-phosphate dehydrogenase family.</text>
</comment>
<dbReference type="InterPro" id="IPR020828">
    <property type="entry name" value="GlycerAld_3-P_DH_NAD(P)-bd"/>
</dbReference>
<dbReference type="EC" id="1.2.1.12" evidence="4"/>
<name>A0A2G9G3V4_9LAMI</name>
<dbReference type="EMBL" id="NKXS01007501">
    <property type="protein sequence ID" value="PIM99589.1"/>
    <property type="molecule type" value="Genomic_DNA"/>
</dbReference>
<evidence type="ECO:0000313" key="5">
    <source>
        <dbReference type="Proteomes" id="UP000231279"/>
    </source>
</evidence>
<dbReference type="PANTHER" id="PTHR10836">
    <property type="entry name" value="GLYCERALDEHYDE 3-PHOSPHATE DEHYDROGENASE"/>
    <property type="match status" value="1"/>
</dbReference>
<feature type="domain" description="Glyceraldehyde 3-phosphate dehydrogenase NAD(P) binding" evidence="3">
    <location>
        <begin position="77"/>
        <end position="168"/>
    </location>
</feature>
<dbReference type="InterPro" id="IPR036291">
    <property type="entry name" value="NAD(P)-bd_dom_sf"/>
</dbReference>
<evidence type="ECO:0000313" key="4">
    <source>
        <dbReference type="EMBL" id="PIM99589.1"/>
    </source>
</evidence>
<dbReference type="SUPFAM" id="SSF51735">
    <property type="entry name" value="NAD(P)-binding Rossmann-fold domains"/>
    <property type="match status" value="1"/>
</dbReference>
<dbReference type="GO" id="GO:0006096">
    <property type="term" value="P:glycolytic process"/>
    <property type="evidence" value="ECO:0007669"/>
    <property type="project" value="TreeGrafter"/>
</dbReference>
<dbReference type="InterPro" id="IPR020831">
    <property type="entry name" value="GlycerAld/Erythrose_P_DH"/>
</dbReference>
<comment type="caution">
    <text evidence="4">The sequence shown here is derived from an EMBL/GenBank/DDBJ whole genome shotgun (WGS) entry which is preliminary data.</text>
</comment>
<evidence type="ECO:0000256" key="1">
    <source>
        <dbReference type="ARBA" id="ARBA00007406"/>
    </source>
</evidence>
<keyword evidence="5" id="KW-1185">Reference proteome</keyword>
<keyword evidence="2 4" id="KW-0560">Oxidoreductase</keyword>
<organism evidence="4 5">
    <name type="scientific">Handroanthus impetiginosus</name>
    <dbReference type="NCBI Taxonomy" id="429701"/>
    <lineage>
        <taxon>Eukaryota</taxon>
        <taxon>Viridiplantae</taxon>
        <taxon>Streptophyta</taxon>
        <taxon>Embryophyta</taxon>
        <taxon>Tracheophyta</taxon>
        <taxon>Spermatophyta</taxon>
        <taxon>Magnoliopsida</taxon>
        <taxon>eudicotyledons</taxon>
        <taxon>Gunneridae</taxon>
        <taxon>Pentapetalae</taxon>
        <taxon>asterids</taxon>
        <taxon>lamiids</taxon>
        <taxon>Lamiales</taxon>
        <taxon>Bignoniaceae</taxon>
        <taxon>Crescentiina</taxon>
        <taxon>Tabebuia alliance</taxon>
        <taxon>Handroanthus</taxon>
    </lineage>
</organism>
<proteinExistence type="inferred from homology"/>
<dbReference type="SMART" id="SM00846">
    <property type="entry name" value="Gp_dh_N"/>
    <property type="match status" value="1"/>
</dbReference>
<dbReference type="AlphaFoldDB" id="A0A2G9G3V4"/>
<dbReference type="GO" id="GO:0051287">
    <property type="term" value="F:NAD binding"/>
    <property type="evidence" value="ECO:0007669"/>
    <property type="project" value="InterPro"/>
</dbReference>
<dbReference type="Gene3D" id="3.40.50.720">
    <property type="entry name" value="NAD(P)-binding Rossmann-like Domain"/>
    <property type="match status" value="1"/>
</dbReference>
<evidence type="ECO:0000259" key="3">
    <source>
        <dbReference type="SMART" id="SM00846"/>
    </source>
</evidence>
<evidence type="ECO:0000256" key="2">
    <source>
        <dbReference type="ARBA" id="ARBA00023002"/>
    </source>
</evidence>
<dbReference type="PANTHER" id="PTHR10836:SF76">
    <property type="entry name" value="GLYCERALDEHYDE-3-PHOSPHATE DEHYDROGENASE-RELATED"/>
    <property type="match status" value="1"/>
</dbReference>
<dbReference type="Proteomes" id="UP000231279">
    <property type="component" value="Unassembled WGS sequence"/>
</dbReference>